<dbReference type="Gene3D" id="1.20.1280.50">
    <property type="match status" value="1"/>
</dbReference>
<dbReference type="AlphaFoldDB" id="A0AAD5UTS5"/>
<protein>
    <recommendedName>
        <fullName evidence="1">F-box domain-containing protein</fullName>
    </recommendedName>
</protein>
<gene>
    <name evidence="2" type="ORF">NLI96_g11678</name>
</gene>
<feature type="domain" description="F-box" evidence="1">
    <location>
        <begin position="1"/>
        <end position="60"/>
    </location>
</feature>
<dbReference type="Pfam" id="PF12937">
    <property type="entry name" value="F-box-like"/>
    <property type="match status" value="1"/>
</dbReference>
<proteinExistence type="predicted"/>
<dbReference type="EMBL" id="JANAWD010000816">
    <property type="protein sequence ID" value="KAJ3475682.1"/>
    <property type="molecule type" value="Genomic_DNA"/>
</dbReference>
<sequence length="329" mass="37591">MDHLPDELLAPIFIQVRDANAIKTGWDGPNPYGILYLGLVCKRWHRVIVGYPLLWTQIHISEFRWKAAMLSFKWSHPAMVEIYYKSLTRGNANRFIELLALHGHRVSRLELDSSDNLEIQRILSRFPLLCNIKHLTIRASAERSDPNRMLVLRISDMASRLNLESLNVHGAVVSFDSPAYRGLRQLDILFTMSQLPDFMVDQILPVLRGCPDLEDFSLKVIGVTPKQGLERSSPNVPLPRLKRLLVQSYPRDIAYLLSRLIIPESTHVSLRITPVNVYHDDDSQQSDTLSECLRRISLTHREIPCLAQVTSLLVEEIEDSPEGLFLTGK</sequence>
<accession>A0AAD5UTS5</accession>
<dbReference type="Proteomes" id="UP001212997">
    <property type="component" value="Unassembled WGS sequence"/>
</dbReference>
<comment type="caution">
    <text evidence="2">The sequence shown here is derived from an EMBL/GenBank/DDBJ whole genome shotgun (WGS) entry which is preliminary data.</text>
</comment>
<evidence type="ECO:0000313" key="3">
    <source>
        <dbReference type="Proteomes" id="UP001212997"/>
    </source>
</evidence>
<evidence type="ECO:0000313" key="2">
    <source>
        <dbReference type="EMBL" id="KAJ3475682.1"/>
    </source>
</evidence>
<keyword evidence="3" id="KW-1185">Reference proteome</keyword>
<name>A0AAD5UTS5_9APHY</name>
<dbReference type="InterPro" id="IPR001810">
    <property type="entry name" value="F-box_dom"/>
</dbReference>
<reference evidence="2" key="1">
    <citation type="submission" date="2022-07" db="EMBL/GenBank/DDBJ databases">
        <title>Genome Sequence of Physisporinus lineatus.</title>
        <authorList>
            <person name="Buettner E."/>
        </authorList>
    </citation>
    <scope>NUCLEOTIDE SEQUENCE</scope>
    <source>
        <strain evidence="2">VT162</strain>
    </source>
</reference>
<evidence type="ECO:0000259" key="1">
    <source>
        <dbReference type="Pfam" id="PF12937"/>
    </source>
</evidence>
<organism evidence="2 3">
    <name type="scientific">Meripilus lineatus</name>
    <dbReference type="NCBI Taxonomy" id="2056292"/>
    <lineage>
        <taxon>Eukaryota</taxon>
        <taxon>Fungi</taxon>
        <taxon>Dikarya</taxon>
        <taxon>Basidiomycota</taxon>
        <taxon>Agaricomycotina</taxon>
        <taxon>Agaricomycetes</taxon>
        <taxon>Polyporales</taxon>
        <taxon>Meripilaceae</taxon>
        <taxon>Meripilus</taxon>
    </lineage>
</organism>